<gene>
    <name evidence="3" type="ORF">FA10DRAFT_262385</name>
</gene>
<dbReference type="PROSITE" id="PS51257">
    <property type="entry name" value="PROKAR_LIPOPROTEIN"/>
    <property type="match status" value="1"/>
</dbReference>
<feature type="region of interest" description="Disordered" evidence="1">
    <location>
        <begin position="135"/>
        <end position="155"/>
    </location>
</feature>
<proteinExistence type="predicted"/>
<keyword evidence="4" id="KW-1185">Reference proteome</keyword>
<feature type="compositionally biased region" description="Basic and acidic residues" evidence="1">
    <location>
        <begin position="206"/>
        <end position="216"/>
    </location>
</feature>
<dbReference type="AlphaFoldDB" id="A0A316YH68"/>
<evidence type="ECO:0000313" key="4">
    <source>
        <dbReference type="Proteomes" id="UP000245768"/>
    </source>
</evidence>
<evidence type="ECO:0000256" key="1">
    <source>
        <dbReference type="SAM" id="MobiDB-lite"/>
    </source>
</evidence>
<feature type="region of interest" description="Disordered" evidence="1">
    <location>
        <begin position="206"/>
        <end position="260"/>
    </location>
</feature>
<accession>A0A316YH68</accession>
<organism evidence="3 4">
    <name type="scientific">Acaromyces ingoldii</name>
    <dbReference type="NCBI Taxonomy" id="215250"/>
    <lineage>
        <taxon>Eukaryota</taxon>
        <taxon>Fungi</taxon>
        <taxon>Dikarya</taxon>
        <taxon>Basidiomycota</taxon>
        <taxon>Ustilaginomycotina</taxon>
        <taxon>Exobasidiomycetes</taxon>
        <taxon>Exobasidiales</taxon>
        <taxon>Cryptobasidiaceae</taxon>
        <taxon>Acaromyces</taxon>
    </lineage>
</organism>
<feature type="compositionally biased region" description="Basic residues" evidence="1">
    <location>
        <begin position="244"/>
        <end position="253"/>
    </location>
</feature>
<dbReference type="Proteomes" id="UP000245768">
    <property type="component" value="Unassembled WGS sequence"/>
</dbReference>
<dbReference type="EMBL" id="KZ819639">
    <property type="protein sequence ID" value="PWN87958.1"/>
    <property type="molecule type" value="Genomic_DNA"/>
</dbReference>
<dbReference type="GeneID" id="37042036"/>
<protein>
    <submittedName>
        <fullName evidence="3">Uncharacterized protein</fullName>
    </submittedName>
</protein>
<dbReference type="RefSeq" id="XP_025375156.1">
    <property type="nucleotide sequence ID" value="XM_025520120.1"/>
</dbReference>
<evidence type="ECO:0000256" key="2">
    <source>
        <dbReference type="SAM" id="SignalP"/>
    </source>
</evidence>
<name>A0A316YH68_9BASI</name>
<feature type="chain" id="PRO_5016438245" evidence="2">
    <location>
        <begin position="28"/>
        <end position="260"/>
    </location>
</feature>
<evidence type="ECO:0000313" key="3">
    <source>
        <dbReference type="EMBL" id="PWN87958.1"/>
    </source>
</evidence>
<sequence length="260" mass="28515">MRLRGASLCTSLFALAWLACLICPVNSMKVTDAPSWSDSKLDDQNKDNTWTNVQEIGAPKSDPSTPVSSLAFHDRPRSRAGFRRALVANKRGVSGHQLSPPFSGSAEGVAKSTSDFRNYPAENEFMGRDWEKRLVDEQTEEPPSKRSGEKSVDEEFKEKAAGFDVLGPALAVRNATGDKSKSNEVIRKNYLLGQLLKEEVTKINAEEKAANEERKTRSTASLEGPTTSSDAEGSSTSSVTRGSRDRRKKKQGSKGKDKFK</sequence>
<feature type="compositionally biased region" description="Low complexity" evidence="1">
    <location>
        <begin position="226"/>
        <end position="241"/>
    </location>
</feature>
<reference evidence="3 4" key="1">
    <citation type="journal article" date="2018" name="Mol. Biol. Evol.">
        <title>Broad Genomic Sampling Reveals a Smut Pathogenic Ancestry of the Fungal Clade Ustilaginomycotina.</title>
        <authorList>
            <person name="Kijpornyongpan T."/>
            <person name="Mondo S.J."/>
            <person name="Barry K."/>
            <person name="Sandor L."/>
            <person name="Lee J."/>
            <person name="Lipzen A."/>
            <person name="Pangilinan J."/>
            <person name="LaButti K."/>
            <person name="Hainaut M."/>
            <person name="Henrissat B."/>
            <person name="Grigoriev I.V."/>
            <person name="Spatafora J.W."/>
            <person name="Aime M.C."/>
        </authorList>
    </citation>
    <scope>NUCLEOTIDE SEQUENCE [LARGE SCALE GENOMIC DNA]</scope>
    <source>
        <strain evidence="3 4">MCA 4198</strain>
    </source>
</reference>
<feature type="signal peptide" evidence="2">
    <location>
        <begin position="1"/>
        <end position="27"/>
    </location>
</feature>
<dbReference type="InParanoid" id="A0A316YH68"/>
<keyword evidence="2" id="KW-0732">Signal</keyword>